<evidence type="ECO:0000256" key="4">
    <source>
        <dbReference type="ARBA" id="ARBA00022822"/>
    </source>
</evidence>
<dbReference type="InterPro" id="IPR011060">
    <property type="entry name" value="RibuloseP-bd_barrel"/>
</dbReference>
<keyword evidence="6 8" id="KW-0413">Isomerase</keyword>
<dbReference type="EMBL" id="AJWY01006093">
    <property type="protein sequence ID" value="EKC67815.1"/>
    <property type="molecule type" value="Genomic_DNA"/>
</dbReference>
<evidence type="ECO:0000313" key="8">
    <source>
        <dbReference type="EMBL" id="EKC67815.1"/>
    </source>
</evidence>
<keyword evidence="3" id="KW-0028">Amino-acid biosynthesis</keyword>
<comment type="pathway">
    <text evidence="1">Amino-acid biosynthesis; L-tryptophan biosynthesis; L-tryptophan from chorismate: step 3/5.</text>
</comment>
<proteinExistence type="predicted"/>
<dbReference type="GO" id="GO:0004640">
    <property type="term" value="F:phosphoribosylanthranilate isomerase activity"/>
    <property type="evidence" value="ECO:0007669"/>
    <property type="project" value="UniProtKB-EC"/>
</dbReference>
<dbReference type="Pfam" id="PF00697">
    <property type="entry name" value="PRAI"/>
    <property type="match status" value="1"/>
</dbReference>
<protein>
    <recommendedName>
        <fullName evidence="2">phosphoribosylanthranilate isomerase</fullName>
        <ecNumber evidence="2">5.3.1.24</ecNumber>
    </recommendedName>
</protein>
<evidence type="ECO:0000256" key="3">
    <source>
        <dbReference type="ARBA" id="ARBA00022605"/>
    </source>
</evidence>
<evidence type="ECO:0000256" key="1">
    <source>
        <dbReference type="ARBA" id="ARBA00004664"/>
    </source>
</evidence>
<organism evidence="8">
    <name type="scientific">human gut metagenome</name>
    <dbReference type="NCBI Taxonomy" id="408170"/>
    <lineage>
        <taxon>unclassified sequences</taxon>
        <taxon>metagenomes</taxon>
        <taxon>organismal metagenomes</taxon>
    </lineage>
</organism>
<feature type="non-terminal residue" evidence="8">
    <location>
        <position position="78"/>
    </location>
</feature>
<dbReference type="PANTHER" id="PTHR42894:SF1">
    <property type="entry name" value="N-(5'-PHOSPHORIBOSYL)ANTHRANILATE ISOMERASE"/>
    <property type="match status" value="1"/>
</dbReference>
<reference evidence="8" key="1">
    <citation type="journal article" date="2013" name="Environ. Microbiol.">
        <title>Microbiota from the distal guts of lean and obese adolescents exhibit partial functional redundancy besides clear differences in community structure.</title>
        <authorList>
            <person name="Ferrer M."/>
            <person name="Ruiz A."/>
            <person name="Lanza F."/>
            <person name="Haange S.B."/>
            <person name="Oberbach A."/>
            <person name="Till H."/>
            <person name="Bargiela R."/>
            <person name="Campoy C."/>
            <person name="Segura M.T."/>
            <person name="Richter M."/>
            <person name="von Bergen M."/>
            <person name="Seifert J."/>
            <person name="Suarez A."/>
        </authorList>
    </citation>
    <scope>NUCLEOTIDE SEQUENCE</scope>
</reference>
<dbReference type="Gene3D" id="3.20.20.70">
    <property type="entry name" value="Aldolase class I"/>
    <property type="match status" value="1"/>
</dbReference>
<dbReference type="InterPro" id="IPR013785">
    <property type="entry name" value="Aldolase_TIM"/>
</dbReference>
<dbReference type="GO" id="GO:0000162">
    <property type="term" value="P:L-tryptophan biosynthetic process"/>
    <property type="evidence" value="ECO:0007669"/>
    <property type="project" value="UniProtKB-UniPathway"/>
</dbReference>
<sequence length="78" mass="8786">MFVKVCGMRDNVKQVAQLGVDMMGFIFYPKSPRYASHVVARSDADRNVCRVGVFVNDSISYMLDKIHSFSLNAVQMHG</sequence>
<dbReference type="UniPathway" id="UPA00035">
    <property type="reaction ID" value="UER00042"/>
</dbReference>
<keyword evidence="4" id="KW-0822">Tryptophan biosynthesis</keyword>
<evidence type="ECO:0000256" key="5">
    <source>
        <dbReference type="ARBA" id="ARBA00023141"/>
    </source>
</evidence>
<dbReference type="AlphaFoldDB" id="K1TN93"/>
<feature type="domain" description="N-(5'phosphoribosyl) anthranilate isomerase (PRAI)" evidence="7">
    <location>
        <begin position="5"/>
        <end position="78"/>
    </location>
</feature>
<dbReference type="EC" id="5.3.1.24" evidence="2"/>
<evidence type="ECO:0000256" key="6">
    <source>
        <dbReference type="ARBA" id="ARBA00023235"/>
    </source>
</evidence>
<gene>
    <name evidence="8" type="ORF">LEA_09107</name>
</gene>
<evidence type="ECO:0000259" key="7">
    <source>
        <dbReference type="Pfam" id="PF00697"/>
    </source>
</evidence>
<keyword evidence="5" id="KW-0057">Aromatic amino acid biosynthesis</keyword>
<name>K1TN93_9ZZZZ</name>
<dbReference type="InterPro" id="IPR001240">
    <property type="entry name" value="PRAI_dom"/>
</dbReference>
<dbReference type="SUPFAM" id="SSF51366">
    <property type="entry name" value="Ribulose-phoshate binding barrel"/>
    <property type="match status" value="1"/>
</dbReference>
<comment type="caution">
    <text evidence="8">The sequence shown here is derived from an EMBL/GenBank/DDBJ whole genome shotgun (WGS) entry which is preliminary data.</text>
</comment>
<dbReference type="PANTHER" id="PTHR42894">
    <property type="entry name" value="N-(5'-PHOSPHORIBOSYL)ANTHRANILATE ISOMERASE"/>
    <property type="match status" value="1"/>
</dbReference>
<accession>K1TN93</accession>
<evidence type="ECO:0000256" key="2">
    <source>
        <dbReference type="ARBA" id="ARBA00012572"/>
    </source>
</evidence>
<dbReference type="InterPro" id="IPR044643">
    <property type="entry name" value="TrpF_fam"/>
</dbReference>